<evidence type="ECO:0000256" key="1">
    <source>
        <dbReference type="ARBA" id="ARBA00007447"/>
    </source>
</evidence>
<dbReference type="InterPro" id="IPR032861">
    <property type="entry name" value="TAXi_N"/>
</dbReference>
<organism evidence="4 5">
    <name type="scientific">Xanthoceras sorbifolium</name>
    <dbReference type="NCBI Taxonomy" id="99658"/>
    <lineage>
        <taxon>Eukaryota</taxon>
        <taxon>Viridiplantae</taxon>
        <taxon>Streptophyta</taxon>
        <taxon>Embryophyta</taxon>
        <taxon>Tracheophyta</taxon>
        <taxon>Spermatophyta</taxon>
        <taxon>Magnoliopsida</taxon>
        <taxon>eudicotyledons</taxon>
        <taxon>Gunneridae</taxon>
        <taxon>Pentapetalae</taxon>
        <taxon>rosids</taxon>
        <taxon>malvids</taxon>
        <taxon>Sapindales</taxon>
        <taxon>Sapindaceae</taxon>
        <taxon>Xanthoceroideae</taxon>
        <taxon>Xanthoceras</taxon>
    </lineage>
</organism>
<proteinExistence type="inferred from homology"/>
<comment type="caution">
    <text evidence="4">The sequence shown here is derived from an EMBL/GenBank/DDBJ whole genome shotgun (WGS) entry which is preliminary data.</text>
</comment>
<dbReference type="Pfam" id="PF14543">
    <property type="entry name" value="TAXi_N"/>
    <property type="match status" value="1"/>
</dbReference>
<dbReference type="Gene3D" id="2.40.70.10">
    <property type="entry name" value="Acid Proteases"/>
    <property type="match status" value="2"/>
</dbReference>
<dbReference type="PANTHER" id="PTHR13683:SF685">
    <property type="entry name" value="EUKARYOTIC ASPARTYL PROTEASE FAMILY PROTEIN"/>
    <property type="match status" value="1"/>
</dbReference>
<dbReference type="InterPro" id="IPR032799">
    <property type="entry name" value="TAXi_C"/>
</dbReference>
<gene>
    <name evidence="4" type="ORF">JRO89_XS03G0132100</name>
</gene>
<evidence type="ECO:0000256" key="2">
    <source>
        <dbReference type="SAM" id="Phobius"/>
    </source>
</evidence>
<sequence>MMSETMGITRRSLNLALSVSFLVVSTTIFTFISGVSANHGVFSVKYRYAGRERSLTLLKEHDSRRQLQLLAGVDLPLGGSGRPDGVGLYYAKIGIGTPSKDYYVQVDTGTDIMWVNCIECKECPRRSSLGVGFSSFIELTLYDIKESSTGKLVPCDQEFCYEVYAAPLSDCTTNMSCPYLEIYGDGSSTAGYFVKDFVQYDRVSGDLKTTSANGSIIFGCGARQSGDLDSSNEEALDGIIGFGKSNSSMISQLASSGRVKKMFAHCLDGINGGGIFAIGHVVQPEVNMTPLVPNHILVKMNKEKEKLEIPGGVMLNEFYFTLESVFIWVLSELVDCYSKLLEIYNRIMFLIKILHVMKNLRPHYNINMTAVQVGLDFLNLPTDVFGVGDRRGTIIDSGTTLAYLPEMVYEPLVSKIISQQPDLKVHTVHDEYTCFQYSESVDEGFPNVTFHFENSVFLKVYPHEYLFLFVSILGCEDLLYGHTLTPLTYNLITSAEKLIEGLWCIGWQNSGLQSRDRKNVTLLGDLVLSNKLVVYDLEKQVIGWTEYNCEYHNIFPYYCFGCFGSLFYVILGKGISIDVLSTDVMVRFSNGLCLSTAIRFKAWCNVSIFDRGSRLKAPLGLLAAKSAFESAVSLTFLLGSSSIKVQDERTGTVHLVGSHYLPSDSSFNTQWGIFLFLLVMLLHLLICQN</sequence>
<dbReference type="PANTHER" id="PTHR13683">
    <property type="entry name" value="ASPARTYL PROTEASES"/>
    <property type="match status" value="1"/>
</dbReference>
<name>A0ABQ8I9Y7_9ROSI</name>
<protein>
    <recommendedName>
        <fullName evidence="3">Peptidase A1 domain-containing protein</fullName>
    </recommendedName>
</protein>
<dbReference type="PROSITE" id="PS51767">
    <property type="entry name" value="PEPTIDASE_A1"/>
    <property type="match status" value="1"/>
</dbReference>
<keyword evidence="2" id="KW-0472">Membrane</keyword>
<evidence type="ECO:0000313" key="5">
    <source>
        <dbReference type="Proteomes" id="UP000827721"/>
    </source>
</evidence>
<dbReference type="EMBL" id="JAFEMO010000003">
    <property type="protein sequence ID" value="KAH7573371.1"/>
    <property type="molecule type" value="Genomic_DNA"/>
</dbReference>
<evidence type="ECO:0000313" key="4">
    <source>
        <dbReference type="EMBL" id="KAH7573371.1"/>
    </source>
</evidence>
<keyword evidence="2" id="KW-0812">Transmembrane</keyword>
<dbReference type="InterPro" id="IPR033121">
    <property type="entry name" value="PEPTIDASE_A1"/>
</dbReference>
<feature type="domain" description="Peptidase A1" evidence="3">
    <location>
        <begin position="89"/>
        <end position="545"/>
    </location>
</feature>
<evidence type="ECO:0000259" key="3">
    <source>
        <dbReference type="PROSITE" id="PS51767"/>
    </source>
</evidence>
<keyword evidence="5" id="KW-1185">Reference proteome</keyword>
<accession>A0ABQ8I9Y7</accession>
<dbReference type="InterPro" id="IPR021109">
    <property type="entry name" value="Peptidase_aspartic_dom_sf"/>
</dbReference>
<dbReference type="PRINTS" id="PR00792">
    <property type="entry name" value="PEPSIN"/>
</dbReference>
<dbReference type="SUPFAM" id="SSF50630">
    <property type="entry name" value="Acid proteases"/>
    <property type="match status" value="2"/>
</dbReference>
<feature type="transmembrane region" description="Helical" evidence="2">
    <location>
        <begin position="671"/>
        <end position="687"/>
    </location>
</feature>
<dbReference type="InterPro" id="IPR001461">
    <property type="entry name" value="Aspartic_peptidase_A1"/>
</dbReference>
<reference evidence="4 5" key="1">
    <citation type="submission" date="2021-02" db="EMBL/GenBank/DDBJ databases">
        <title>Plant Genome Project.</title>
        <authorList>
            <person name="Zhang R.-G."/>
        </authorList>
    </citation>
    <scope>NUCLEOTIDE SEQUENCE [LARGE SCALE GENOMIC DNA]</scope>
    <source>
        <tissue evidence="4">Leaves</tissue>
    </source>
</reference>
<dbReference type="Pfam" id="PF14541">
    <property type="entry name" value="TAXi_C"/>
    <property type="match status" value="1"/>
</dbReference>
<keyword evidence="2" id="KW-1133">Transmembrane helix</keyword>
<comment type="similarity">
    <text evidence="1">Belongs to the peptidase A1 family.</text>
</comment>
<dbReference type="Proteomes" id="UP000827721">
    <property type="component" value="Unassembled WGS sequence"/>
</dbReference>